<comment type="similarity">
    <text evidence="3">Belongs to the glycosyl hydrolase 26 family.</text>
</comment>
<dbReference type="Proteomes" id="UP001430172">
    <property type="component" value="Unassembled WGS sequence"/>
</dbReference>
<evidence type="ECO:0000256" key="4">
    <source>
        <dbReference type="SAM" id="SignalP"/>
    </source>
</evidence>
<comment type="caution">
    <text evidence="6">The sequence shown here is derived from an EMBL/GenBank/DDBJ whole genome shotgun (WGS) entry which is preliminary data.</text>
</comment>
<dbReference type="SUPFAM" id="SSF51445">
    <property type="entry name" value="(Trans)glycosidases"/>
    <property type="match status" value="1"/>
</dbReference>
<evidence type="ECO:0000259" key="5">
    <source>
        <dbReference type="PROSITE" id="PS51764"/>
    </source>
</evidence>
<keyword evidence="4" id="KW-0732">Signal</keyword>
<evidence type="ECO:0000313" key="7">
    <source>
        <dbReference type="Proteomes" id="UP001430172"/>
    </source>
</evidence>
<reference evidence="6" key="1">
    <citation type="submission" date="2021-02" db="EMBL/GenBank/DDBJ databases">
        <title>Phycicoccus sp. MQZ13P-5T, whole genome shotgun sequence.</title>
        <authorList>
            <person name="Tuo L."/>
        </authorList>
    </citation>
    <scope>NUCLEOTIDE SEQUENCE</scope>
    <source>
        <strain evidence="6">MQZ13P-5</strain>
    </source>
</reference>
<keyword evidence="1 3" id="KW-0378">Hydrolase</keyword>
<proteinExistence type="inferred from homology"/>
<feature type="domain" description="GH26" evidence="5">
    <location>
        <begin position="12"/>
        <end position="322"/>
    </location>
</feature>
<keyword evidence="2 3" id="KW-0326">Glycosidase</keyword>
<evidence type="ECO:0000256" key="1">
    <source>
        <dbReference type="ARBA" id="ARBA00022801"/>
    </source>
</evidence>
<dbReference type="EMBL" id="JAFDVD010000008">
    <property type="protein sequence ID" value="MBM6400263.1"/>
    <property type="molecule type" value="Genomic_DNA"/>
</dbReference>
<evidence type="ECO:0000256" key="3">
    <source>
        <dbReference type="PROSITE-ProRule" id="PRU01100"/>
    </source>
</evidence>
<sequence>MGISMSPCRRATQSLGVLALVTSLGLATAGSAAARPVPDPSSSIRVTSVTGTVVRKAVSTRNTIYFGAAGDVDALSAVSGETVSRHSYGNFQGSVPTGRMITVNASGIPWTSVTDAVPGTPMYTNIVRWAQTIKARPDRILLSFGHEPEVVKKAGLGTAAEYRAAYQHVVSIFRQQGVTNVTWVFQATAWAFRVDPASAGSAATWYPGDAYVDVVGGDAYNWNTCGLPGQGKDVPLSTIAGGILAFAKAHGKKASLPEFAATSSPGRAAWLTNGYAWLKSNSSYFVASYYFNRPPTNPDNADCVWWLNTPAEYASYTAIVKDTWTVQ</sequence>
<evidence type="ECO:0000313" key="6">
    <source>
        <dbReference type="EMBL" id="MBM6400263.1"/>
    </source>
</evidence>
<evidence type="ECO:0000256" key="2">
    <source>
        <dbReference type="ARBA" id="ARBA00023295"/>
    </source>
</evidence>
<dbReference type="Gene3D" id="3.20.20.80">
    <property type="entry name" value="Glycosidases"/>
    <property type="match status" value="1"/>
</dbReference>
<dbReference type="RefSeq" id="WP_204130741.1">
    <property type="nucleotide sequence ID" value="NZ_JAFDVD010000008.1"/>
</dbReference>
<dbReference type="InterPro" id="IPR017853">
    <property type="entry name" value="GH"/>
</dbReference>
<organism evidence="6 7">
    <name type="scientific">Phycicoccus sonneratiae</name>
    <dbReference type="NCBI Taxonomy" id="2807628"/>
    <lineage>
        <taxon>Bacteria</taxon>
        <taxon>Bacillati</taxon>
        <taxon>Actinomycetota</taxon>
        <taxon>Actinomycetes</taxon>
        <taxon>Micrococcales</taxon>
        <taxon>Intrasporangiaceae</taxon>
        <taxon>Phycicoccus</taxon>
    </lineage>
</organism>
<feature type="signal peptide" evidence="4">
    <location>
        <begin position="1"/>
        <end position="34"/>
    </location>
</feature>
<protein>
    <recommendedName>
        <fullName evidence="5">GH26 domain-containing protein</fullName>
    </recommendedName>
</protein>
<feature type="active site" description="Proton donor" evidence="3">
    <location>
        <position position="147"/>
    </location>
</feature>
<dbReference type="InterPro" id="IPR022790">
    <property type="entry name" value="GH26_dom"/>
</dbReference>
<gene>
    <name evidence="6" type="ORF">JQN70_07700</name>
</gene>
<feature type="active site" description="Nucleophile" evidence="3">
    <location>
        <position position="258"/>
    </location>
</feature>
<dbReference type="PROSITE" id="PS51764">
    <property type="entry name" value="GH26"/>
    <property type="match status" value="1"/>
</dbReference>
<feature type="chain" id="PRO_5045442444" description="GH26 domain-containing protein" evidence="4">
    <location>
        <begin position="35"/>
        <end position="327"/>
    </location>
</feature>
<name>A0ABS2CK50_9MICO</name>
<keyword evidence="7" id="KW-1185">Reference proteome</keyword>
<accession>A0ABS2CK50</accession>
<dbReference type="Pfam" id="PF02156">
    <property type="entry name" value="Glyco_hydro_26"/>
    <property type="match status" value="1"/>
</dbReference>